<dbReference type="OrthoDB" id="3847604at2"/>
<dbReference type="InterPro" id="IPR044857">
    <property type="entry name" value="T7SS_EccB_R1"/>
</dbReference>
<gene>
    <name evidence="11" type="ORF">DFJ66_5453</name>
</gene>
<keyword evidence="12" id="KW-1185">Reference proteome</keyword>
<evidence type="ECO:0000256" key="7">
    <source>
        <dbReference type="ARBA" id="ARBA00022840"/>
    </source>
</evidence>
<dbReference type="NCBIfam" id="TIGR03919">
    <property type="entry name" value="T7SS_EccB"/>
    <property type="match status" value="1"/>
</dbReference>
<evidence type="ECO:0000256" key="2">
    <source>
        <dbReference type="ARBA" id="ARBA00008149"/>
    </source>
</evidence>
<dbReference type="Pfam" id="PF05108">
    <property type="entry name" value="T7SS_ESX1_EccB"/>
    <property type="match status" value="1"/>
</dbReference>
<accession>A0A495XGC8</accession>
<evidence type="ECO:0000256" key="3">
    <source>
        <dbReference type="ARBA" id="ARBA00022475"/>
    </source>
</evidence>
<dbReference type="InterPro" id="IPR007795">
    <property type="entry name" value="T7SS_EccB"/>
</dbReference>
<reference evidence="11 12" key="1">
    <citation type="submission" date="2018-10" db="EMBL/GenBank/DDBJ databases">
        <title>Sequencing the genomes of 1000 actinobacteria strains.</title>
        <authorList>
            <person name="Klenk H.-P."/>
        </authorList>
    </citation>
    <scope>NUCLEOTIDE SEQUENCE [LARGE SCALE GENOMIC DNA]</scope>
    <source>
        <strain evidence="11 12">DSM 43911</strain>
    </source>
</reference>
<organism evidence="11 12">
    <name type="scientific">Saccharothrix variisporea</name>
    <dbReference type="NCBI Taxonomy" id="543527"/>
    <lineage>
        <taxon>Bacteria</taxon>
        <taxon>Bacillati</taxon>
        <taxon>Actinomycetota</taxon>
        <taxon>Actinomycetes</taxon>
        <taxon>Pseudonocardiales</taxon>
        <taxon>Pseudonocardiaceae</taxon>
        <taxon>Saccharothrix</taxon>
    </lineage>
</organism>
<dbReference type="Gene3D" id="2.40.50.910">
    <property type="entry name" value="Type VII secretion system EccB, repeat 3 domain"/>
    <property type="match status" value="1"/>
</dbReference>
<dbReference type="GO" id="GO:0005576">
    <property type="term" value="C:extracellular region"/>
    <property type="evidence" value="ECO:0007669"/>
    <property type="project" value="TreeGrafter"/>
</dbReference>
<evidence type="ECO:0000256" key="6">
    <source>
        <dbReference type="ARBA" id="ARBA00022801"/>
    </source>
</evidence>
<dbReference type="AlphaFoldDB" id="A0A495XGC8"/>
<keyword evidence="6" id="KW-0378">Hydrolase</keyword>
<keyword evidence="3" id="KW-1003">Cell membrane</keyword>
<evidence type="ECO:0000256" key="8">
    <source>
        <dbReference type="ARBA" id="ARBA00022989"/>
    </source>
</evidence>
<evidence type="ECO:0000256" key="10">
    <source>
        <dbReference type="SAM" id="Phobius"/>
    </source>
</evidence>
<keyword evidence="9 10" id="KW-0472">Membrane</keyword>
<dbReference type="Gene3D" id="3.30.2390.20">
    <property type="entry name" value="Type VII secretion system EccB, repeat 1 domain"/>
    <property type="match status" value="1"/>
</dbReference>
<evidence type="ECO:0000313" key="11">
    <source>
        <dbReference type="EMBL" id="RKT72145.1"/>
    </source>
</evidence>
<evidence type="ECO:0000256" key="9">
    <source>
        <dbReference type="ARBA" id="ARBA00023136"/>
    </source>
</evidence>
<keyword evidence="5" id="KW-0547">Nucleotide-binding</keyword>
<evidence type="ECO:0000313" key="12">
    <source>
        <dbReference type="Proteomes" id="UP000272729"/>
    </source>
</evidence>
<comment type="subcellular location">
    <subcellularLocation>
        <location evidence="1">Cell membrane</location>
        <topology evidence="1">Single-pass membrane protein</topology>
    </subcellularLocation>
</comment>
<dbReference type="GO" id="GO:0005886">
    <property type="term" value="C:plasma membrane"/>
    <property type="evidence" value="ECO:0007669"/>
    <property type="project" value="UniProtKB-SubCell"/>
</dbReference>
<dbReference type="InterPro" id="IPR042485">
    <property type="entry name" value="T7SS_EccB_R3"/>
</dbReference>
<dbReference type="GO" id="GO:0005524">
    <property type="term" value="F:ATP binding"/>
    <property type="evidence" value="ECO:0007669"/>
    <property type="project" value="UniProtKB-KW"/>
</dbReference>
<keyword evidence="4 10" id="KW-0812">Transmembrane</keyword>
<evidence type="ECO:0000256" key="1">
    <source>
        <dbReference type="ARBA" id="ARBA00004162"/>
    </source>
</evidence>
<evidence type="ECO:0000256" key="5">
    <source>
        <dbReference type="ARBA" id="ARBA00022741"/>
    </source>
</evidence>
<keyword evidence="8 10" id="KW-1133">Transmembrane helix</keyword>
<name>A0A495XGC8_9PSEU</name>
<proteinExistence type="inferred from homology"/>
<sequence>MASTPTTKSQVQAYRFVLRRMQSALVRRDAVMLHDPMRTHSRATAVGVILGVIGLIGFLVFGFFSPDPKLDDDTQIAISKETGQVYVVRQGNPKQLIPMTNLASARLLVLNQQNPDKAVQTGGGDAQAGQINAAPQVAGGDPKLVSEKTLAKLPKGRLTGIPDGPDVLPTKPEDRIGAEWSVCDTLDLDETLNNPTAKGKFETTVLAGMSGGQLLDGNKALLVKAGTDDKQAYLIYKAPVNSKITSTSTVRAKVDLTKSEVQNALKLTGKTARAISSGLLNAIPEAKPLEAPKITGKGDAVTYMNDVPGLKVGNVIEVKRTGGDSVFYVALKDGLQEISRAAGDMIRANQSQPEPRLVDIAKIVTKEPSEKLDFLDYPTEVPEVLEPNQNNRVLCLGWRAENVNADNRSQHTQVTIAPSLPVPSDMVAVNINQVGATGEVVSKFMMAPGKSAVVRASTSTQDFKSGPIHLITGRGVKYGIPDTVTSGALGLGDQFVPGPESILRLLPNGPQLNRNDAIRSWDSIPVPKNIGLLPEEAAKKASGG</sequence>
<dbReference type="PANTHER" id="PTHR40765">
    <property type="entry name" value="ESX-2 SECRETION SYSTEM ATPASE ECCB2"/>
    <property type="match status" value="1"/>
</dbReference>
<comment type="similarity">
    <text evidence="2">Belongs to the EccB family.</text>
</comment>
<evidence type="ECO:0000256" key="4">
    <source>
        <dbReference type="ARBA" id="ARBA00022692"/>
    </source>
</evidence>
<dbReference type="GO" id="GO:0016787">
    <property type="term" value="F:hydrolase activity"/>
    <property type="evidence" value="ECO:0007669"/>
    <property type="project" value="UniProtKB-KW"/>
</dbReference>
<protein>
    <submittedName>
        <fullName evidence="11">Type VII secretion protein EccB</fullName>
    </submittedName>
</protein>
<dbReference type="PANTHER" id="PTHR40765:SF2">
    <property type="entry name" value="ESX-2 SECRETION SYSTEM ATPASE ECCB2"/>
    <property type="match status" value="1"/>
</dbReference>
<dbReference type="RefSeq" id="WP_121224957.1">
    <property type="nucleotide sequence ID" value="NZ_JBIUBA010000017.1"/>
</dbReference>
<dbReference type="Proteomes" id="UP000272729">
    <property type="component" value="Unassembled WGS sequence"/>
</dbReference>
<dbReference type="EMBL" id="RBXR01000001">
    <property type="protein sequence ID" value="RKT72145.1"/>
    <property type="molecule type" value="Genomic_DNA"/>
</dbReference>
<comment type="caution">
    <text evidence="11">The sequence shown here is derived from an EMBL/GenBank/DDBJ whole genome shotgun (WGS) entry which is preliminary data.</text>
</comment>
<feature type="transmembrane region" description="Helical" evidence="10">
    <location>
        <begin position="43"/>
        <end position="64"/>
    </location>
</feature>
<keyword evidence="7" id="KW-0067">ATP-binding</keyword>